<organism evidence="3 4">
    <name type="scientific">Streptomyces mimosae</name>
    <dbReference type="NCBI Taxonomy" id="2586635"/>
    <lineage>
        <taxon>Bacteria</taxon>
        <taxon>Bacillati</taxon>
        <taxon>Actinomycetota</taxon>
        <taxon>Actinomycetes</taxon>
        <taxon>Kitasatosporales</taxon>
        <taxon>Streptomycetaceae</taxon>
        <taxon>Streptomyces</taxon>
    </lineage>
</organism>
<dbReference type="InterPro" id="IPR049082">
    <property type="entry name" value="T7SS_signal"/>
</dbReference>
<dbReference type="AlphaFoldDB" id="A0A5N6A8Y9"/>
<keyword evidence="4" id="KW-1185">Reference proteome</keyword>
<dbReference type="Pfam" id="PF21725">
    <property type="entry name" value="T7SS_signal"/>
    <property type="match status" value="1"/>
</dbReference>
<dbReference type="SUPFAM" id="SSF140453">
    <property type="entry name" value="EsxAB dimer-like"/>
    <property type="match status" value="1"/>
</dbReference>
<evidence type="ECO:0000259" key="2">
    <source>
        <dbReference type="Pfam" id="PF21725"/>
    </source>
</evidence>
<comment type="caution">
    <text evidence="3">The sequence shown here is derived from an EMBL/GenBank/DDBJ whole genome shotgun (WGS) entry which is preliminary data.</text>
</comment>
<feature type="region of interest" description="Disordered" evidence="1">
    <location>
        <begin position="1"/>
        <end position="25"/>
    </location>
</feature>
<dbReference type="Proteomes" id="UP000314251">
    <property type="component" value="Unassembled WGS sequence"/>
</dbReference>
<dbReference type="EMBL" id="VDLY02000009">
    <property type="protein sequence ID" value="KAB8164702.1"/>
    <property type="molecule type" value="Genomic_DNA"/>
</dbReference>
<sequence length="103" mass="11340">MARPSDWSPVDMDRDPTPGDPDEVRDLADDLQEFADDVGEALGKIRGLASERAVLDWAGLSADAFRSEFEGVPDNLTKLEDSYALCAQALHTYWPKLQTAQGM</sequence>
<evidence type="ECO:0000313" key="3">
    <source>
        <dbReference type="EMBL" id="KAB8164702.1"/>
    </source>
</evidence>
<name>A0A5N6A8Y9_9ACTN</name>
<reference evidence="3" key="1">
    <citation type="submission" date="2019-10" db="EMBL/GenBank/DDBJ databases">
        <title>Nonomuraea sp. nov., isolated from Phyllanthus amarus.</title>
        <authorList>
            <person name="Klykleung N."/>
            <person name="Tanasupawat S."/>
        </authorList>
    </citation>
    <scope>NUCLEOTIDE SEQUENCE [LARGE SCALE GENOMIC DNA]</scope>
    <source>
        <strain evidence="3">3MP-10</strain>
    </source>
</reference>
<dbReference type="RefSeq" id="WP_139668975.1">
    <property type="nucleotide sequence ID" value="NZ_VDLY02000009.1"/>
</dbReference>
<proteinExistence type="predicted"/>
<dbReference type="Gene3D" id="1.10.287.1060">
    <property type="entry name" value="ESAT-6-like"/>
    <property type="match status" value="1"/>
</dbReference>
<protein>
    <recommendedName>
        <fullName evidence="2">Putative T7SS secretion signal domain-containing protein</fullName>
    </recommendedName>
</protein>
<evidence type="ECO:0000256" key="1">
    <source>
        <dbReference type="SAM" id="MobiDB-lite"/>
    </source>
</evidence>
<feature type="domain" description="Putative T7SS secretion signal" evidence="2">
    <location>
        <begin position="19"/>
        <end position="102"/>
    </location>
</feature>
<dbReference type="InterPro" id="IPR036689">
    <property type="entry name" value="ESAT-6-like_sf"/>
</dbReference>
<accession>A0A5N6A8Y9</accession>
<feature type="non-terminal residue" evidence="3">
    <location>
        <position position="103"/>
    </location>
</feature>
<feature type="compositionally biased region" description="Basic and acidic residues" evidence="1">
    <location>
        <begin position="11"/>
        <end position="25"/>
    </location>
</feature>
<evidence type="ECO:0000313" key="4">
    <source>
        <dbReference type="Proteomes" id="UP000314251"/>
    </source>
</evidence>
<gene>
    <name evidence="3" type="ORF">FH607_015910</name>
</gene>